<dbReference type="Pfam" id="PF11026">
    <property type="entry name" value="DUF2721"/>
    <property type="match status" value="1"/>
</dbReference>
<comment type="caution">
    <text evidence="2">The sequence shown here is derived from an EMBL/GenBank/DDBJ whole genome shotgun (WGS) entry which is preliminary data.</text>
</comment>
<evidence type="ECO:0000256" key="1">
    <source>
        <dbReference type="SAM" id="Phobius"/>
    </source>
</evidence>
<reference evidence="2" key="1">
    <citation type="submission" date="2023-06" db="EMBL/GenBank/DDBJ databases">
        <authorList>
            <person name="Zhang S."/>
        </authorList>
    </citation>
    <scope>NUCLEOTIDE SEQUENCE</scope>
    <source>
        <strain evidence="2">SG2303</strain>
    </source>
</reference>
<gene>
    <name evidence="2" type="ORF">QU481_11265</name>
</gene>
<evidence type="ECO:0000313" key="3">
    <source>
        <dbReference type="Proteomes" id="UP001168540"/>
    </source>
</evidence>
<feature type="transmembrane region" description="Helical" evidence="1">
    <location>
        <begin position="94"/>
        <end position="112"/>
    </location>
</feature>
<dbReference type="Proteomes" id="UP001168540">
    <property type="component" value="Unassembled WGS sequence"/>
</dbReference>
<keyword evidence="1" id="KW-1133">Transmembrane helix</keyword>
<feature type="transmembrane region" description="Helical" evidence="1">
    <location>
        <begin position="60"/>
        <end position="82"/>
    </location>
</feature>
<name>A0ABT7XNV6_9NEIS</name>
<proteinExistence type="predicted"/>
<protein>
    <submittedName>
        <fullName evidence="2">DUF2721 domain-containing protein</fullName>
    </submittedName>
</protein>
<dbReference type="InterPro" id="IPR021279">
    <property type="entry name" value="DUF2721"/>
</dbReference>
<dbReference type="RefSeq" id="WP_289830088.1">
    <property type="nucleotide sequence ID" value="NZ_JAUEDK010000018.1"/>
</dbReference>
<keyword evidence="3" id="KW-1185">Reference proteome</keyword>
<accession>A0ABT7XNV6</accession>
<keyword evidence="1" id="KW-0812">Transmembrane</keyword>
<sequence>MNELSLTTPALLFPAVSLLLLAYTNRYLGLAAIVRRLYDDHQTRPSSNLLKQIGSLRQRILLIQWMQGAGVLSLFLCVLAMFEIYVGAHQLAEMTFGVSLICMIASLALSLWELKTSSVALNILLSDLERHQD</sequence>
<evidence type="ECO:0000313" key="2">
    <source>
        <dbReference type="EMBL" id="MDN0075471.1"/>
    </source>
</evidence>
<feature type="transmembrane region" description="Helical" evidence="1">
    <location>
        <begin position="12"/>
        <end position="34"/>
    </location>
</feature>
<organism evidence="2 3">
    <name type="scientific">Crenobacter oryzisoli</name>
    <dbReference type="NCBI Taxonomy" id="3056844"/>
    <lineage>
        <taxon>Bacteria</taxon>
        <taxon>Pseudomonadati</taxon>
        <taxon>Pseudomonadota</taxon>
        <taxon>Betaproteobacteria</taxon>
        <taxon>Neisseriales</taxon>
        <taxon>Neisseriaceae</taxon>
        <taxon>Crenobacter</taxon>
    </lineage>
</organism>
<keyword evidence="1" id="KW-0472">Membrane</keyword>
<dbReference type="EMBL" id="JAUEDK010000018">
    <property type="protein sequence ID" value="MDN0075471.1"/>
    <property type="molecule type" value="Genomic_DNA"/>
</dbReference>